<name>A0ABV8LXP8_9ACTN</name>
<feature type="domain" description="Prohead serine protease" evidence="4">
    <location>
        <begin position="190"/>
        <end position="337"/>
    </location>
</feature>
<organism evidence="5 6">
    <name type="scientific">Hamadaea flava</name>
    <dbReference type="NCBI Taxonomy" id="1742688"/>
    <lineage>
        <taxon>Bacteria</taxon>
        <taxon>Bacillati</taxon>
        <taxon>Actinomycetota</taxon>
        <taxon>Actinomycetes</taxon>
        <taxon>Micromonosporales</taxon>
        <taxon>Micromonosporaceae</taxon>
        <taxon>Hamadaea</taxon>
    </lineage>
</organism>
<dbReference type="RefSeq" id="WP_253761273.1">
    <property type="nucleotide sequence ID" value="NZ_JAMZDZ010000001.1"/>
</dbReference>
<reference evidence="6" key="1">
    <citation type="journal article" date="2019" name="Int. J. Syst. Evol. Microbiol.">
        <title>The Global Catalogue of Microorganisms (GCM) 10K type strain sequencing project: providing services to taxonomists for standard genome sequencing and annotation.</title>
        <authorList>
            <consortium name="The Broad Institute Genomics Platform"/>
            <consortium name="The Broad Institute Genome Sequencing Center for Infectious Disease"/>
            <person name="Wu L."/>
            <person name="Ma J."/>
        </authorList>
    </citation>
    <scope>NUCLEOTIDE SEQUENCE [LARGE SCALE GENOMIC DNA]</scope>
    <source>
        <strain evidence="6">CGMCC 4.7289</strain>
    </source>
</reference>
<accession>A0ABV8LXP8</accession>
<evidence type="ECO:0000256" key="2">
    <source>
        <dbReference type="ARBA" id="ARBA00022670"/>
    </source>
</evidence>
<dbReference type="Proteomes" id="UP001595816">
    <property type="component" value="Unassembled WGS sequence"/>
</dbReference>
<dbReference type="GO" id="GO:0008233">
    <property type="term" value="F:peptidase activity"/>
    <property type="evidence" value="ECO:0007669"/>
    <property type="project" value="UniProtKB-KW"/>
</dbReference>
<keyword evidence="2 5" id="KW-0645">Protease</keyword>
<protein>
    <submittedName>
        <fullName evidence="5">HK97 family phage prohead protease</fullName>
    </submittedName>
</protein>
<dbReference type="InterPro" id="IPR054613">
    <property type="entry name" value="Peptidase_S78_dom"/>
</dbReference>
<dbReference type="GO" id="GO:0006508">
    <property type="term" value="P:proteolysis"/>
    <property type="evidence" value="ECO:0007669"/>
    <property type="project" value="UniProtKB-KW"/>
</dbReference>
<dbReference type="NCBIfam" id="TIGR01543">
    <property type="entry name" value="proheadase_HK97"/>
    <property type="match status" value="1"/>
</dbReference>
<dbReference type="Pfam" id="PF04586">
    <property type="entry name" value="Peptidase_S78"/>
    <property type="match status" value="2"/>
</dbReference>
<gene>
    <name evidence="5" type="ORF">ACFOZ4_28550</name>
</gene>
<proteinExistence type="predicted"/>
<evidence type="ECO:0000256" key="3">
    <source>
        <dbReference type="ARBA" id="ARBA00022801"/>
    </source>
</evidence>
<comment type="caution">
    <text evidence="5">The sequence shown here is derived from an EMBL/GenBank/DDBJ whole genome shotgun (WGS) entry which is preliminary data.</text>
</comment>
<feature type="domain" description="Prohead serine protease" evidence="4">
    <location>
        <begin position="25"/>
        <end position="175"/>
    </location>
</feature>
<evidence type="ECO:0000313" key="5">
    <source>
        <dbReference type="EMBL" id="MFC4134579.1"/>
    </source>
</evidence>
<dbReference type="InterPro" id="IPR006433">
    <property type="entry name" value="Prohead_protease"/>
</dbReference>
<evidence type="ECO:0000256" key="1">
    <source>
        <dbReference type="ARBA" id="ARBA00022612"/>
    </source>
</evidence>
<keyword evidence="6" id="KW-1185">Reference proteome</keyword>
<evidence type="ECO:0000313" key="6">
    <source>
        <dbReference type="Proteomes" id="UP001595816"/>
    </source>
</evidence>
<sequence>MRATSSTVRRVTGQCTRSYQFETAATGDGRTLEGYAAVFNSPTLIRDAQGDFYETILPGAFTRSLAQRTPVLQWDHGKDPRIGQVPIGKIEEIREDARGLFVRARLFAHPDVDRVREAIAEGAVTGMSFRFTVPDGGDDWTHSDGFERRAVRDATAYELGPVVFPAYDTTSVSVRGALSTMPEARRMDRKIEAYVAVWGEVRSGEPDGGALWTIKDADTFRDWLKRGPHRVPILVNHGRDYADDRASSVLSKPCGWWHQFTVDETGLRATGYLDDTPLGVQVAERIRSGELSSCSYRGGIRDCAPAGVRDGEERVRLRAVDVSEAGPTSNPADPRAVILTLGGRPVRGRAATVRAAFTEPELRAVLRALGTTLDKERRHVQADRDRRRFSAEDGAARAERIALVLRRKRHDANLQFQYARGALAQSGDFRRALDLQREADAVERDLMEQLYYDREAFAMLAERLGIPPKANIIGEARKQWSTRR</sequence>
<keyword evidence="1" id="KW-1188">Viral release from host cell</keyword>
<dbReference type="EMBL" id="JBHSAY010000015">
    <property type="protein sequence ID" value="MFC4134579.1"/>
    <property type="molecule type" value="Genomic_DNA"/>
</dbReference>
<keyword evidence="3" id="KW-0378">Hydrolase</keyword>
<evidence type="ECO:0000259" key="4">
    <source>
        <dbReference type="Pfam" id="PF04586"/>
    </source>
</evidence>